<dbReference type="GO" id="GO:0005581">
    <property type="term" value="C:collagen trimer"/>
    <property type="evidence" value="ECO:0007669"/>
    <property type="project" value="UniProtKB-KW"/>
</dbReference>
<feature type="domain" description="VWFA" evidence="11">
    <location>
        <begin position="41"/>
        <end position="217"/>
    </location>
</feature>
<feature type="compositionally biased region" description="Low complexity" evidence="9">
    <location>
        <begin position="1777"/>
        <end position="1792"/>
    </location>
</feature>
<gene>
    <name evidence="14" type="primary">COL6A3</name>
</gene>
<dbReference type="InterPro" id="IPR013783">
    <property type="entry name" value="Ig-like_fold"/>
</dbReference>
<dbReference type="Ensembl" id="ENSACLT00000001038.2">
    <property type="protein sequence ID" value="ENSACLP00000001010.1"/>
    <property type="gene ID" value="ENSACLG00000000677.2"/>
</dbReference>
<keyword evidence="4 10" id="KW-0732">Signal</keyword>
<proteinExistence type="predicted"/>
<feature type="domain" description="BPTI/Kunitz inhibitor" evidence="12">
    <location>
        <begin position="2628"/>
        <end position="2678"/>
    </location>
</feature>
<feature type="domain" description="VWFA" evidence="11">
    <location>
        <begin position="641"/>
        <end position="817"/>
    </location>
</feature>
<feature type="domain" description="VWFA" evidence="11">
    <location>
        <begin position="1052"/>
        <end position="1228"/>
    </location>
</feature>
<dbReference type="PANTHER" id="PTHR24020">
    <property type="entry name" value="COLLAGEN ALPHA"/>
    <property type="match status" value="1"/>
</dbReference>
<dbReference type="PRINTS" id="PR00759">
    <property type="entry name" value="BASICPTASE"/>
</dbReference>
<dbReference type="InterPro" id="IPR002035">
    <property type="entry name" value="VWF_A"/>
</dbReference>
<evidence type="ECO:0000259" key="12">
    <source>
        <dbReference type="PROSITE" id="PS50279"/>
    </source>
</evidence>
<feature type="domain" description="VWFA" evidence="11">
    <location>
        <begin position="1251"/>
        <end position="1427"/>
    </location>
</feature>
<dbReference type="PROSITE" id="PS00280">
    <property type="entry name" value="BPTI_KUNITZ_1"/>
    <property type="match status" value="1"/>
</dbReference>
<comment type="subcellular location">
    <subcellularLocation>
        <location evidence="1">Secreted</location>
        <location evidence="1">Extracellular space</location>
        <location evidence="1">Extracellular matrix</location>
    </subcellularLocation>
</comment>
<dbReference type="SMART" id="SM00327">
    <property type="entry name" value="VWA"/>
    <property type="match status" value="10"/>
</dbReference>
<evidence type="ECO:0000256" key="7">
    <source>
        <dbReference type="ARBA" id="ARBA00023119"/>
    </source>
</evidence>
<dbReference type="Bgee" id="ENSACLG00000000677">
    <property type="expression patterns" value="Expressed in muscle tissue and 6 other cell types or tissues"/>
</dbReference>
<dbReference type="InterPro" id="IPR036880">
    <property type="entry name" value="Kunitz_BPTI_sf"/>
</dbReference>
<dbReference type="SUPFAM" id="SSF57362">
    <property type="entry name" value="BPTI-like"/>
    <property type="match status" value="1"/>
</dbReference>
<dbReference type="GO" id="GO:0007155">
    <property type="term" value="P:cell adhesion"/>
    <property type="evidence" value="ECO:0007669"/>
    <property type="project" value="UniProtKB-KW"/>
</dbReference>
<evidence type="ECO:0000256" key="1">
    <source>
        <dbReference type="ARBA" id="ARBA00004498"/>
    </source>
</evidence>
<dbReference type="SUPFAM" id="SSF53300">
    <property type="entry name" value="vWA-like"/>
    <property type="match status" value="10"/>
</dbReference>
<dbReference type="PANTHER" id="PTHR24020:SF84">
    <property type="entry name" value="VWFA DOMAIN-CONTAINING PROTEIN"/>
    <property type="match status" value="1"/>
</dbReference>
<dbReference type="FunFam" id="3.40.50.410:FF:000021">
    <property type="entry name" value="Collagen, type VI, alpha 3"/>
    <property type="match status" value="1"/>
</dbReference>
<feature type="compositionally biased region" description="Basic and acidic residues" evidence="9">
    <location>
        <begin position="1794"/>
        <end position="1806"/>
    </location>
</feature>
<keyword evidence="6" id="KW-0130">Cell adhesion</keyword>
<reference evidence="14 15" key="1">
    <citation type="submission" date="2018-05" db="EMBL/GenBank/DDBJ databases">
        <authorList>
            <person name="Datahose"/>
        </authorList>
    </citation>
    <scope>NUCLEOTIDE SEQUENCE</scope>
</reference>
<keyword evidence="8" id="KW-1015">Disulfide bond</keyword>
<feature type="domain" description="VWFA" evidence="11">
    <location>
        <begin position="443"/>
        <end position="615"/>
    </location>
</feature>
<dbReference type="PROSITE" id="PS50279">
    <property type="entry name" value="BPTI_KUNITZ_2"/>
    <property type="match status" value="1"/>
</dbReference>
<dbReference type="InterPro" id="IPR036465">
    <property type="entry name" value="vWFA_dom_sf"/>
</dbReference>
<feature type="signal peptide" evidence="10">
    <location>
        <begin position="1"/>
        <end position="26"/>
    </location>
</feature>
<evidence type="ECO:0000256" key="9">
    <source>
        <dbReference type="SAM" id="MobiDB-lite"/>
    </source>
</evidence>
<dbReference type="Proteomes" id="UP000265100">
    <property type="component" value="Chromosome 16"/>
</dbReference>
<dbReference type="PROSITE" id="PS50234">
    <property type="entry name" value="VWFA"/>
    <property type="match status" value="9"/>
</dbReference>
<evidence type="ECO:0000256" key="3">
    <source>
        <dbReference type="ARBA" id="ARBA00022530"/>
    </source>
</evidence>
<feature type="domain" description="VWFA" evidence="11">
    <location>
        <begin position="2230"/>
        <end position="2429"/>
    </location>
</feature>
<dbReference type="GO" id="GO:0004867">
    <property type="term" value="F:serine-type endopeptidase inhibitor activity"/>
    <property type="evidence" value="ECO:0007669"/>
    <property type="project" value="InterPro"/>
</dbReference>
<protein>
    <submittedName>
        <fullName evidence="14">Uncharacterized protein</fullName>
    </submittedName>
</protein>
<dbReference type="FunFam" id="3.40.50.410:FF:000003">
    <property type="entry name" value="Collagen type VI alpha 3 chain"/>
    <property type="match status" value="7"/>
</dbReference>
<feature type="compositionally biased region" description="Polar residues" evidence="9">
    <location>
        <begin position="1767"/>
        <end position="1776"/>
    </location>
</feature>
<dbReference type="InterPro" id="IPR002223">
    <property type="entry name" value="Kunitz_BPTI"/>
</dbReference>
<dbReference type="Pfam" id="PF00014">
    <property type="entry name" value="Kunitz_BPTI"/>
    <property type="match status" value="1"/>
</dbReference>
<dbReference type="CDD" id="cd22629">
    <property type="entry name" value="Kunitz_collagen_alpha3_VI"/>
    <property type="match status" value="1"/>
</dbReference>
<evidence type="ECO:0000256" key="8">
    <source>
        <dbReference type="ARBA" id="ARBA00023157"/>
    </source>
</evidence>
<feature type="compositionally biased region" description="Gly residues" evidence="9">
    <location>
        <begin position="1820"/>
        <end position="1829"/>
    </location>
</feature>
<dbReference type="Pfam" id="PF00041">
    <property type="entry name" value="fn3"/>
    <property type="match status" value="1"/>
</dbReference>
<feature type="domain" description="VWFA" evidence="11">
    <location>
        <begin position="2012"/>
        <end position="2193"/>
    </location>
</feature>
<keyword evidence="15" id="KW-1185">Reference proteome</keyword>
<dbReference type="GeneTree" id="ENSGT00940000156462"/>
<evidence type="ECO:0000256" key="5">
    <source>
        <dbReference type="ARBA" id="ARBA00022737"/>
    </source>
</evidence>
<feature type="domain" description="VWFA" evidence="11">
    <location>
        <begin position="850"/>
        <end position="1026"/>
    </location>
</feature>
<dbReference type="InterPro" id="IPR036116">
    <property type="entry name" value="FN3_sf"/>
</dbReference>
<dbReference type="FunFam" id="3.40.50.410:FF:000016">
    <property type="entry name" value="Collagen type VI alpha 3 chain"/>
    <property type="match status" value="1"/>
</dbReference>
<keyword evidence="7" id="KW-0176">Collagen</keyword>
<dbReference type="CDD" id="cd00063">
    <property type="entry name" value="FN3"/>
    <property type="match status" value="1"/>
</dbReference>
<accession>A0A3P8N8B7</accession>
<feature type="compositionally biased region" description="Gly residues" evidence="9">
    <location>
        <begin position="1654"/>
        <end position="1669"/>
    </location>
</feature>
<dbReference type="Gene3D" id="2.60.40.10">
    <property type="entry name" value="Immunoglobulins"/>
    <property type="match status" value="1"/>
</dbReference>
<dbReference type="CDD" id="cd01450">
    <property type="entry name" value="vWFA_subfamily_ECM"/>
    <property type="match status" value="2"/>
</dbReference>
<dbReference type="PROSITE" id="PS50853">
    <property type="entry name" value="FN3"/>
    <property type="match status" value="1"/>
</dbReference>
<dbReference type="SMART" id="SM00131">
    <property type="entry name" value="KU"/>
    <property type="match status" value="1"/>
</dbReference>
<dbReference type="Gene3D" id="3.40.50.410">
    <property type="entry name" value="von Willebrand factor, type A domain"/>
    <property type="match status" value="9"/>
</dbReference>
<dbReference type="SUPFAM" id="SSF49265">
    <property type="entry name" value="Fibronectin type III"/>
    <property type="match status" value="1"/>
</dbReference>
<dbReference type="InterPro" id="IPR003961">
    <property type="entry name" value="FN3_dom"/>
</dbReference>
<reference evidence="15" key="2">
    <citation type="submission" date="2023-03" db="EMBL/GenBank/DDBJ databases">
        <authorList>
            <consortium name="Wellcome Sanger Institute Data Sharing"/>
        </authorList>
    </citation>
    <scope>NUCLEOTIDE SEQUENCE [LARGE SCALE GENOMIC DNA]</scope>
</reference>
<evidence type="ECO:0000256" key="2">
    <source>
        <dbReference type="ARBA" id="ARBA00022525"/>
    </source>
</evidence>
<evidence type="ECO:0000313" key="15">
    <source>
        <dbReference type="Proteomes" id="UP000265100"/>
    </source>
</evidence>
<feature type="domain" description="Fibronectin type-III" evidence="13">
    <location>
        <begin position="2488"/>
        <end position="2577"/>
    </location>
</feature>
<evidence type="ECO:0000313" key="14">
    <source>
        <dbReference type="Ensembl" id="ENSACLP00000001010.1"/>
    </source>
</evidence>
<feature type="region of interest" description="Disordered" evidence="9">
    <location>
        <begin position="1650"/>
        <end position="1969"/>
    </location>
</feature>
<evidence type="ECO:0000256" key="4">
    <source>
        <dbReference type="ARBA" id="ARBA00022729"/>
    </source>
</evidence>
<dbReference type="InterPro" id="IPR050525">
    <property type="entry name" value="ECM_Assembly_Org"/>
</dbReference>
<evidence type="ECO:0000259" key="11">
    <source>
        <dbReference type="PROSITE" id="PS50234"/>
    </source>
</evidence>
<evidence type="ECO:0000256" key="6">
    <source>
        <dbReference type="ARBA" id="ARBA00022889"/>
    </source>
</evidence>
<feature type="domain" description="VWFA" evidence="11">
    <location>
        <begin position="243"/>
        <end position="416"/>
    </location>
</feature>
<evidence type="ECO:0000259" key="13">
    <source>
        <dbReference type="PROSITE" id="PS50853"/>
    </source>
</evidence>
<dbReference type="Pfam" id="PF00092">
    <property type="entry name" value="VWA"/>
    <property type="match status" value="9"/>
</dbReference>
<dbReference type="Gene3D" id="4.10.410.10">
    <property type="entry name" value="Pancreatic trypsin inhibitor Kunitz domain"/>
    <property type="match status" value="1"/>
</dbReference>
<keyword evidence="5" id="KW-0677">Repeat</keyword>
<organism evidence="14 15">
    <name type="scientific">Astatotilapia calliptera</name>
    <name type="common">Eastern happy</name>
    <name type="synonym">Chromis callipterus</name>
    <dbReference type="NCBI Taxonomy" id="8154"/>
    <lineage>
        <taxon>Eukaryota</taxon>
        <taxon>Metazoa</taxon>
        <taxon>Chordata</taxon>
        <taxon>Craniata</taxon>
        <taxon>Vertebrata</taxon>
        <taxon>Euteleostomi</taxon>
        <taxon>Actinopterygii</taxon>
        <taxon>Neopterygii</taxon>
        <taxon>Teleostei</taxon>
        <taxon>Neoteleostei</taxon>
        <taxon>Acanthomorphata</taxon>
        <taxon>Ovalentaria</taxon>
        <taxon>Cichlomorphae</taxon>
        <taxon>Cichliformes</taxon>
        <taxon>Cichlidae</taxon>
        <taxon>African cichlids</taxon>
        <taxon>Pseudocrenilabrinae</taxon>
        <taxon>Haplochromini</taxon>
        <taxon>Astatotilapia</taxon>
    </lineage>
</organism>
<reference evidence="14" key="4">
    <citation type="submission" date="2025-09" db="UniProtKB">
        <authorList>
            <consortium name="Ensembl"/>
        </authorList>
    </citation>
    <scope>IDENTIFICATION</scope>
</reference>
<dbReference type="InterPro" id="IPR020901">
    <property type="entry name" value="Prtase_inh_Kunz-CS"/>
</dbReference>
<name>A0A3P8N8B7_ASTCA</name>
<feature type="compositionally biased region" description="Gly residues" evidence="9">
    <location>
        <begin position="1939"/>
        <end position="1948"/>
    </location>
</feature>
<feature type="chain" id="PRO_5018031092" evidence="10">
    <location>
        <begin position="27"/>
        <end position="2694"/>
    </location>
</feature>
<reference evidence="14" key="3">
    <citation type="submission" date="2025-08" db="UniProtKB">
        <authorList>
            <consortium name="Ensembl"/>
        </authorList>
    </citation>
    <scope>IDENTIFICATION</scope>
</reference>
<dbReference type="FunFam" id="4.10.410.10:FF:000020">
    <property type="entry name" value="Collagen, type VI, alpha 3"/>
    <property type="match status" value="1"/>
</dbReference>
<keyword evidence="3" id="KW-0272">Extracellular matrix</keyword>
<dbReference type="PRINTS" id="PR00453">
    <property type="entry name" value="VWFADOMAIN"/>
</dbReference>
<sequence>MRSHHLLPLRALLVVLLAGLLPKLDAQEDEVIQSKTVGNRDIIFLIDGTMGTANINNVRNFIREFVESMPIGPDQVQLGIAQFSASPRVEMDLNTHGTKEKIISALSTIKPRPAQVVNIGAALNFVRERMLQPEKGSRIQQGVPQLVMLLTSKRSSDSVEEPASALRELGVLTLAAGAKAADEQQLKQIAISDDAVFYDKDIRPLIRTKKEKMISALSTLAGGVPTTTVTEETIVETTKMVRDIVFLVDGSNYVGSSNLPYVRDFMINTINQLDVGPDRVQVGLLQFADRPKIEFYLSNYRTREEVVEKISQLRLTGGSAVNTGAAMNYALDNMFHSSRGSRRRQGVQQVLVLITGGPPQDQVKSVADRLALAGVLTFTVSSGQADEALLQNVAFVPTLAFHARSFSGLPGLAEQIMPELVTVVGDTDVAVFQEETVVGAERDVAFLIDGTDRVQADFAYIKDFIIKVIEPLDIGDDKVRVSVVQHSERPTLSFYLNTYKTKDEVIRAVQGLRVTGGRSLNTGSALRFMKDTILSGSYGGRAAQNVPQFLIVLTGGRSTDNVREPAGALKTDGVVPFGVGVKDADPKQIEAISHNPSFAFNVKEFSELSTIPQRLNNYVSLPREELEVVLQQAASQGPKKDVVFLVDGSDGVGREFPIIQEFIRRVVESLNVGENKIRVGVVQYGDTARANMYLNTHTTKEGVLNGIKGMRKQGGTQRNLGQALQFLNQDILTAARGSRKQDGVPQFVIVVSSGPSTDDVRRAASSLKQSRVLPFSIGTRDVNPTELRVVSYISNYAHVIDDLPGLYTVQEELINKLTELSDDDISRLRPEFPTYEAPVPSVPTGGEKRDVVFLIDGTTAVRSEFPSIRDMIGRVVEKLDVGLDKVRVSVVQYSDDPKIEFLLNAHSTKNEVLQAVSRLRNKGGNNLNTGRALEFVARRVYQRSGGSRLEERVPQFLILVTAGKSTDDVSSSANELKKSLIAPLAIGTRNADQDELRQISMKPELVYTVDSLRDFSKVEKQLIDSVKKISTDDITEIYTRVPEVILDLGKKDIIFLIDGSDNTDSEGIAHIRDFILKIVEQLDVQPDKIRVALVQYADKVKTEFSLNSHNNKAAVLSAIRRLRQMGGRSSDLADAIDHVLRFELNSFAGARPTEASQHLVVLTGGRSPQDVSLYGPLLKTSRVNCIGIGADRADTRQLMSISKSSADVIQVSKFSNLPTIKDKFINRLNVVEDTPGYDTPTPGLPPSKKADIVFLVDGSINVGREDFKEIMIFINNLIDLFFTERDNLQIGLAHYAEDVNDGFYLNTYSNRDDMLNALGQIEYKGGRRLNTGAALRTIQDVYFSKQRGSRADEGTPQILITVTGGNSADDSKSAVLGLKNKGVRVFAVGVGNIQNELENLASEPSMVARASTVQELSELNEQILETLDDEVKGKLCVGAKELAKTSNIEVLVGFDVSAQNIFSSQTNLQSKMEAILQRISKMASISCSDGQIPSVQVGMLAMDSASEPVQLDFTTNPDELFEAFRALRSRGPFVLNGKTISAYTNRFKVRQDDTVKVVIHLTDGIDAPYAEMKRRVEELRLSGVNSFILVGLEGVPNLEEASLLEFGRGFRYTRPLRLNIMDLDYELLEELDNIAEREICGVPCKCTGNRGDRGGVGQPGSKGGPGLSGSQGHPGDEGGPGERGPPGVNGTQGFQGCPGQRGVKGSRGYSGEKGEAGELGLDGINGEEGKSGVAGPPGERGNPGRRGPKGAKGQTGDIGQQGIRGNPGTTGQDNNQAGPKGDPGDAGPAGEPGQDGRRGGPGEPGRRGPNGRRGSLGPAGNVGGPGSPGVQGESGIDGPRGPPGPNSAPGARGEDGNPGPRGPGGTPGPSGEKGRRGPLGRKGEPGEPGPKGDVGPPGPFGEPGEDGRDGFGVQGPKGRKGDEGFPGFPGPKGAAGDPGTSGGPGSRGNRGQRGVSGDIGTQGQKGEVGYPGPYGIKGQRGQGAVQCDLVRKIRDNCPCCFGKQECPLYPTELAFALDISQGLGRPVFNNMRDTVLNIVRKITIAESNCPRGARVALTLYNNEVTTEVRFADAMKKRALEERIEGLQIPQTRKPRNLETAMNFVAQNTFKRIRSGFLIRKVAIFFVGDQVGRPQAITRAALRLHNAGIATLLLVRQEDRALSRAVQANNTALAQVIVLPNANSPQYNSVIQKVMNCHVCLDFCSPDQICDYVPPTAGRDRRSFTSDVDIDIAFVMDSSESTYPTVFAEIKHYISYMVEHLHVSSNPTSSANHARVSVIQQAPYEFLNNKSGSPLHVDIGLTEHTSAQDIIKFLVEKTPQLEGGRALAEAIERTVDQVFEKAPVQRDKKVLILFVTGSVEQDQEQLIRIATEVKCRGYFLVIFGVGETLSAKDASVLSNMASEPSDVFFKQLKSSSDFYDRNIQTFGQLLPKYISIENAFHMSPEVSKNCKWFQNDQPLKNPFTPSQEVEKHQKHHENHQAVHERKHKDAEELHVSNVTSSSLKLRWSRPDAKLFVYFEVVVVRLHDHALVLKTNVSGTELAVDNLESAQMYQAVVTAYTAEGQIVSTLKGVITTKAAEHKLASQNTSTPNTTPLDKPETVGELQPMVKQVEQVEVLPDPAAFTAVDICQLPQEEGTCAKFVLKWHYDAANKSCMRFWYGGCGGNQNRFDTYEQCVKACGKPEPVNQRVIATIKT</sequence>
<keyword evidence="2" id="KW-0964">Secreted</keyword>
<evidence type="ECO:0000256" key="10">
    <source>
        <dbReference type="SAM" id="SignalP"/>
    </source>
</evidence>